<dbReference type="Gene3D" id="1.10.10.10">
    <property type="entry name" value="Winged helix-like DNA-binding domain superfamily/Winged helix DNA-binding domain"/>
    <property type="match status" value="1"/>
</dbReference>
<dbReference type="SMART" id="SM00347">
    <property type="entry name" value="HTH_MARR"/>
    <property type="match status" value="1"/>
</dbReference>
<reference evidence="2 3" key="1">
    <citation type="submission" date="2018-01" db="EMBL/GenBank/DDBJ databases">
        <authorList>
            <person name="Clerissi C."/>
        </authorList>
    </citation>
    <scope>NUCLEOTIDE SEQUENCE [LARGE SCALE GENOMIC DNA]</scope>
    <source>
        <strain evidence="2">Cupriavidus taiwanensis SWF 66322</strain>
    </source>
</reference>
<evidence type="ECO:0000259" key="1">
    <source>
        <dbReference type="PROSITE" id="PS50995"/>
    </source>
</evidence>
<proteinExistence type="predicted"/>
<organism evidence="2 3">
    <name type="scientific">Cupriavidus taiwanensis</name>
    <dbReference type="NCBI Taxonomy" id="164546"/>
    <lineage>
        <taxon>Bacteria</taxon>
        <taxon>Pseudomonadati</taxon>
        <taxon>Pseudomonadota</taxon>
        <taxon>Betaproteobacteria</taxon>
        <taxon>Burkholderiales</taxon>
        <taxon>Burkholderiaceae</taxon>
        <taxon>Cupriavidus</taxon>
    </lineage>
</organism>
<dbReference type="EMBL" id="LT984813">
    <property type="protein sequence ID" value="SPD63895.1"/>
    <property type="molecule type" value="Genomic_DNA"/>
</dbReference>
<dbReference type="InterPro" id="IPR036390">
    <property type="entry name" value="WH_DNA-bd_sf"/>
</dbReference>
<evidence type="ECO:0000313" key="3">
    <source>
        <dbReference type="Proteomes" id="UP000254259"/>
    </source>
</evidence>
<dbReference type="PANTHER" id="PTHR33164:SF95">
    <property type="entry name" value="TRANSCRIPTIONAL REGULATOR"/>
    <property type="match status" value="1"/>
</dbReference>
<dbReference type="PROSITE" id="PS50995">
    <property type="entry name" value="HTH_MARR_2"/>
    <property type="match status" value="1"/>
</dbReference>
<gene>
    <name evidence="2" type="ORF">CBM2636_10911</name>
</gene>
<protein>
    <submittedName>
        <fullName evidence="2">Transcriptional regulator, MarR family</fullName>
    </submittedName>
</protein>
<dbReference type="Proteomes" id="UP000254259">
    <property type="component" value="Chromosome CBM2636"/>
</dbReference>
<dbReference type="AlphaFoldDB" id="A0A9Q7UUC6"/>
<dbReference type="GO" id="GO:0006950">
    <property type="term" value="P:response to stress"/>
    <property type="evidence" value="ECO:0007669"/>
    <property type="project" value="TreeGrafter"/>
</dbReference>
<dbReference type="Pfam" id="PF01047">
    <property type="entry name" value="MarR"/>
    <property type="match status" value="1"/>
</dbReference>
<dbReference type="InterPro" id="IPR000835">
    <property type="entry name" value="HTH_MarR-typ"/>
</dbReference>
<feature type="domain" description="HTH marR-type" evidence="1">
    <location>
        <begin position="56"/>
        <end position="188"/>
    </location>
</feature>
<accession>A0A9Q7UUC6</accession>
<evidence type="ECO:0000313" key="2">
    <source>
        <dbReference type="EMBL" id="SPD63895.1"/>
    </source>
</evidence>
<dbReference type="InterPro" id="IPR036388">
    <property type="entry name" value="WH-like_DNA-bd_sf"/>
</dbReference>
<dbReference type="PANTHER" id="PTHR33164">
    <property type="entry name" value="TRANSCRIPTIONAL REGULATOR, MARR FAMILY"/>
    <property type="match status" value="1"/>
</dbReference>
<name>A0A9Q7UUC6_9BURK</name>
<dbReference type="GO" id="GO:0003700">
    <property type="term" value="F:DNA-binding transcription factor activity"/>
    <property type="evidence" value="ECO:0007669"/>
    <property type="project" value="InterPro"/>
</dbReference>
<dbReference type="SUPFAM" id="SSF46785">
    <property type="entry name" value="Winged helix' DNA-binding domain"/>
    <property type="match status" value="1"/>
</dbReference>
<sequence>MYSKSREGIGRRPGRRLPCSGAFLGILWVTFSHRACFVPQPADTPSGKPAADYDFTEQVGHLLRRAYQRHVAIFQQTIPDSQLTAAQFVVLCAVRDRQPCSMNEVVRATAIDQATVRGIIDRLKSRKLIAVSHDPNDRRKVVVTVTPAGLALIDETVPFAKEISEQTFGSLNPAERVAVTYLLRKMSEIDEGNGG</sequence>
<dbReference type="InterPro" id="IPR039422">
    <property type="entry name" value="MarR/SlyA-like"/>
</dbReference>